<dbReference type="InterPro" id="IPR038255">
    <property type="entry name" value="PBS_linker_sf"/>
</dbReference>
<dbReference type="Gene3D" id="1.10.3130.20">
    <property type="entry name" value="Phycobilisome linker domain"/>
    <property type="match status" value="1"/>
</dbReference>
<dbReference type="InterPro" id="IPR025282">
    <property type="entry name" value="DUF4214"/>
</dbReference>
<dbReference type="RefSeq" id="WP_144347947.1">
    <property type="nucleotide sequence ID" value="NZ_VMKP01000003.1"/>
</dbReference>
<evidence type="ECO:0000259" key="1">
    <source>
        <dbReference type="Pfam" id="PF13946"/>
    </source>
</evidence>
<dbReference type="AlphaFoldDB" id="A0A557RGN7"/>
<proteinExistence type="predicted"/>
<comment type="caution">
    <text evidence="2">The sequence shown here is derived from an EMBL/GenBank/DDBJ whole genome shotgun (WGS) entry which is preliminary data.</text>
</comment>
<feature type="domain" description="DUF4214" evidence="1">
    <location>
        <begin position="51"/>
        <end position="110"/>
    </location>
</feature>
<name>A0A557RGN7_9GAMM</name>
<dbReference type="Proteomes" id="UP000316688">
    <property type="component" value="Unassembled WGS sequence"/>
</dbReference>
<dbReference type="InterPro" id="IPR030895">
    <property type="entry name" value="T5SS_PEPC_rpt"/>
</dbReference>
<protein>
    <submittedName>
        <fullName evidence="2">DUF4214 domain-containing protein</fullName>
    </submittedName>
</protein>
<evidence type="ECO:0000313" key="2">
    <source>
        <dbReference type="EMBL" id="TVO64320.1"/>
    </source>
</evidence>
<dbReference type="EMBL" id="VMKP01000003">
    <property type="protein sequence ID" value="TVO64320.1"/>
    <property type="molecule type" value="Genomic_DNA"/>
</dbReference>
<reference evidence="2 3" key="1">
    <citation type="submission" date="2019-07" db="EMBL/GenBank/DDBJ databases">
        <title>Reclasification of Spiribacter aquaticus.</title>
        <authorList>
            <person name="Leon M.J."/>
            <person name="Sanchez-Porro C."/>
            <person name="Ventosa A."/>
        </authorList>
    </citation>
    <scope>NUCLEOTIDE SEQUENCE [LARGE SCALE GENOMIC DNA]</scope>
    <source>
        <strain evidence="2 3">SP30</strain>
    </source>
</reference>
<evidence type="ECO:0000313" key="3">
    <source>
        <dbReference type="Proteomes" id="UP000316688"/>
    </source>
</evidence>
<sequence>MSFDFETLTTEGKVNAAYVAYYGRAADAEGRAFWANELEAADGNLDAIIDAFGTSAEAEQRYGGREPADAITALYQDLFGRGPDSEGLAFYTGELEAGRITLQSLALDILNGATNDDATLISNRLEVADRVTDAYETLENPIDPGFARFVIGGVDASENSLETVNGWLTSLESEDPPFAALGRVATDERPVGDLPTGAESVLVGASAFGLLDLNENGESLPQELIVSAEDGGLIRVGDSAPGLLRVDGEALEAQGAGNTIRIGDFDSGLALLEDGATLSTVDLRVGENGRGEMILTGEGTQATVSSANGVASFGDYSYLAIGRPEDSYGKLAVDDGAAVDVLTPDGNTVGGGILIAAEENSRGELIVDGGLVNIRDTDGLVGSRAGEYGDGPYLTLGAGGSGRLDLLDSGKVTLEASSTRLLVGDQRNGSDAQGVMNISDGSSFRMMTAEENSALEEDFILEHYAAIGRDGGTGELNITNGGVFEMVGRNKYATLELGRDKEGQSAGSGSVTVSGAGSRLEVRNENTASGEAFIGVGRDGEGSMTLENGATLVSEFVTVGSRDGSNGTFSMSGSGTTASLEGGRVEFGDIVYGTLFQMADQAGSKGQASIANGASMTIDSNDGDYTGIEIADGVGSEGELTITGVNSRVKVDGNGDELAARTASVEVGAAGTGSLTLEEGGRLTLEANGVMSVGTEVDGVGTVTVNGAGSVLDAGGLMIIGAPKPNDSVDRSALELSGGGEGTVTVGAGGTLRAGEAQGDGVGDIFIGANGTLRVEDGGIVEADVVNDAGGSFITGNSPGWAAIDGDFDSSGDLRMEFAGTGEGEYDRLDVTGEAVLSGLVTLDFSLDEGLDAGDRFTIFEADEGLDMAAAEVDIAGLAEGLDARTVVTETALQVELV</sequence>
<organism evidence="2 3">
    <name type="scientific">Spiribacter aquaticus</name>
    <dbReference type="NCBI Taxonomy" id="1935996"/>
    <lineage>
        <taxon>Bacteria</taxon>
        <taxon>Pseudomonadati</taxon>
        <taxon>Pseudomonadota</taxon>
        <taxon>Gammaproteobacteria</taxon>
        <taxon>Chromatiales</taxon>
        <taxon>Ectothiorhodospiraceae</taxon>
        <taxon>Spiribacter</taxon>
    </lineage>
</organism>
<keyword evidence="3" id="KW-1185">Reference proteome</keyword>
<gene>
    <name evidence="2" type="ORF">FPL11_06535</name>
</gene>
<dbReference type="NCBIfam" id="TIGR04393">
    <property type="entry name" value="rpt_T5SS_PEPC"/>
    <property type="match status" value="1"/>
</dbReference>
<dbReference type="Pfam" id="PF13946">
    <property type="entry name" value="DUF4214"/>
    <property type="match status" value="1"/>
</dbReference>
<accession>A0A557RGN7</accession>